<gene>
    <name evidence="5" type="ORF">SAMN05216508_101171</name>
</gene>
<proteinExistence type="predicted"/>
<accession>A0A1I7F160</accession>
<dbReference type="Pfam" id="PF07729">
    <property type="entry name" value="FCD"/>
    <property type="match status" value="1"/>
</dbReference>
<dbReference type="InterPro" id="IPR011711">
    <property type="entry name" value="GntR_C"/>
</dbReference>
<dbReference type="InterPro" id="IPR036388">
    <property type="entry name" value="WH-like_DNA-bd_sf"/>
</dbReference>
<dbReference type="Gene3D" id="1.10.10.10">
    <property type="entry name" value="Winged helix-like DNA-binding domain superfamily/Winged helix DNA-binding domain"/>
    <property type="match status" value="1"/>
</dbReference>
<evidence type="ECO:0000313" key="6">
    <source>
        <dbReference type="Proteomes" id="UP000198817"/>
    </source>
</evidence>
<evidence type="ECO:0000256" key="3">
    <source>
        <dbReference type="ARBA" id="ARBA00023163"/>
    </source>
</evidence>
<dbReference type="RefSeq" id="WP_090469343.1">
    <property type="nucleotide sequence ID" value="NZ_FOWF01000005.1"/>
</dbReference>
<dbReference type="PANTHER" id="PTHR43537">
    <property type="entry name" value="TRANSCRIPTIONAL REGULATOR, GNTR FAMILY"/>
    <property type="match status" value="1"/>
</dbReference>
<organism evidence="5 6">
    <name type="scientific">Eubacterium pyruvativorans</name>
    <dbReference type="NCBI Taxonomy" id="155865"/>
    <lineage>
        <taxon>Bacteria</taxon>
        <taxon>Bacillati</taxon>
        <taxon>Bacillota</taxon>
        <taxon>Clostridia</taxon>
        <taxon>Eubacteriales</taxon>
        <taxon>Eubacteriaceae</taxon>
        <taxon>Eubacterium</taxon>
    </lineage>
</organism>
<dbReference type="PROSITE" id="PS50949">
    <property type="entry name" value="HTH_GNTR"/>
    <property type="match status" value="1"/>
</dbReference>
<dbReference type="PRINTS" id="PR00035">
    <property type="entry name" value="HTHGNTR"/>
</dbReference>
<dbReference type="EMBL" id="FPBT01000001">
    <property type="protein sequence ID" value="SFU29839.1"/>
    <property type="molecule type" value="Genomic_DNA"/>
</dbReference>
<dbReference type="GO" id="GO:0003677">
    <property type="term" value="F:DNA binding"/>
    <property type="evidence" value="ECO:0007669"/>
    <property type="project" value="UniProtKB-KW"/>
</dbReference>
<protein>
    <submittedName>
        <fullName evidence="5">DNA-binding transcriptional regulator, GntR family</fullName>
    </submittedName>
</protein>
<feature type="domain" description="HTH gntR-type" evidence="4">
    <location>
        <begin position="14"/>
        <end position="81"/>
    </location>
</feature>
<dbReference type="SUPFAM" id="SSF46785">
    <property type="entry name" value="Winged helix' DNA-binding domain"/>
    <property type="match status" value="1"/>
</dbReference>
<keyword evidence="3" id="KW-0804">Transcription</keyword>
<keyword evidence="6" id="KW-1185">Reference proteome</keyword>
<dbReference type="STRING" id="155865.SAMN05216515_10528"/>
<dbReference type="AlphaFoldDB" id="A0A1I7F160"/>
<dbReference type="SUPFAM" id="SSF48008">
    <property type="entry name" value="GntR ligand-binding domain-like"/>
    <property type="match status" value="1"/>
</dbReference>
<evidence type="ECO:0000313" key="5">
    <source>
        <dbReference type="EMBL" id="SFU29839.1"/>
    </source>
</evidence>
<dbReference type="Gene3D" id="1.20.120.530">
    <property type="entry name" value="GntR ligand-binding domain-like"/>
    <property type="match status" value="1"/>
</dbReference>
<name>A0A1I7F160_9FIRM</name>
<keyword evidence="2 5" id="KW-0238">DNA-binding</keyword>
<dbReference type="GO" id="GO:0003700">
    <property type="term" value="F:DNA-binding transcription factor activity"/>
    <property type="evidence" value="ECO:0007669"/>
    <property type="project" value="InterPro"/>
</dbReference>
<dbReference type="SMART" id="SM00895">
    <property type="entry name" value="FCD"/>
    <property type="match status" value="1"/>
</dbReference>
<evidence type="ECO:0000256" key="2">
    <source>
        <dbReference type="ARBA" id="ARBA00023125"/>
    </source>
</evidence>
<dbReference type="OrthoDB" id="9781630at2"/>
<dbReference type="PANTHER" id="PTHR43537:SF5">
    <property type="entry name" value="UXU OPERON TRANSCRIPTIONAL REGULATOR"/>
    <property type="match status" value="1"/>
</dbReference>
<sequence>MADHPYDETRKKNQPLSRNLFARIEEDILTGKLASGSKLSEKKICDEYNVSRTPVRETMMRLEAEGLVETIPNRGAFVSGLSGRDVGDLADMKNSMEILAVRWAIQRITEEELEQLSETYDYMVFYTRTNDLAKMMEINMNFHRIIHAAAHDRILQHMLDRFQRYSRYTQPEIYSGGYLEEVLEEHKAIYQAFITHDPEAGVLAMQQHNRNTGRRIADIHLQNARTEQ</sequence>
<keyword evidence="1" id="KW-0805">Transcription regulation</keyword>
<evidence type="ECO:0000256" key="1">
    <source>
        <dbReference type="ARBA" id="ARBA00023015"/>
    </source>
</evidence>
<dbReference type="CDD" id="cd07377">
    <property type="entry name" value="WHTH_GntR"/>
    <property type="match status" value="1"/>
</dbReference>
<dbReference type="Proteomes" id="UP000198817">
    <property type="component" value="Unassembled WGS sequence"/>
</dbReference>
<dbReference type="Pfam" id="PF00392">
    <property type="entry name" value="GntR"/>
    <property type="match status" value="1"/>
</dbReference>
<reference evidence="5 6" key="1">
    <citation type="submission" date="2016-10" db="EMBL/GenBank/DDBJ databases">
        <authorList>
            <person name="de Groot N.N."/>
        </authorList>
    </citation>
    <scope>NUCLEOTIDE SEQUENCE [LARGE SCALE GENOMIC DNA]</scope>
    <source>
        <strain evidence="5 6">KHGC13</strain>
    </source>
</reference>
<dbReference type="SMART" id="SM00345">
    <property type="entry name" value="HTH_GNTR"/>
    <property type="match status" value="1"/>
</dbReference>
<dbReference type="InterPro" id="IPR000524">
    <property type="entry name" value="Tscrpt_reg_HTH_GntR"/>
</dbReference>
<evidence type="ECO:0000259" key="4">
    <source>
        <dbReference type="PROSITE" id="PS50949"/>
    </source>
</evidence>
<dbReference type="InterPro" id="IPR008920">
    <property type="entry name" value="TF_FadR/GntR_C"/>
</dbReference>
<dbReference type="InterPro" id="IPR036390">
    <property type="entry name" value="WH_DNA-bd_sf"/>
</dbReference>